<accession>A0A2I0GJE2</accession>
<dbReference type="Proteomes" id="UP000233551">
    <property type="component" value="Unassembled WGS sequence"/>
</dbReference>
<evidence type="ECO:0000256" key="4">
    <source>
        <dbReference type="ARBA" id="ARBA00022679"/>
    </source>
</evidence>
<dbReference type="Gene3D" id="3.40.50.2000">
    <property type="entry name" value="Glycogen Phosphorylase B"/>
    <property type="match status" value="1"/>
</dbReference>
<dbReference type="PANTHER" id="PTHR45839">
    <property type="match status" value="1"/>
</dbReference>
<sequence>MARLNKVKNLTVLVKCYAKSPRLRKLVNLVIIGGHADPNRLSDREEAAEIEKTIYLMKEYSLEGQFRWITAQMNHVRNGELYRCIADTRGPFVQLSASVVKAITCGLPTFATCHECPVEIIEDGVSGFHIDPLQPNEDSTSSLVELLQLHSYAGKKYSDRLLRLAGVYGFWKHVSRLDRREVCRYLEMFYILEFRDLVKSIPPAVDEVQ</sequence>
<dbReference type="EMBL" id="PGOL01045147">
    <property type="protein sequence ID" value="PKH55671.1"/>
    <property type="molecule type" value="Genomic_DNA"/>
</dbReference>
<evidence type="ECO:0000259" key="6">
    <source>
        <dbReference type="Pfam" id="PF00534"/>
    </source>
</evidence>
<name>A0A2I0GJE2_PUNGR</name>
<evidence type="ECO:0000256" key="5">
    <source>
        <dbReference type="ARBA" id="ARBA00049030"/>
    </source>
</evidence>
<dbReference type="GO" id="GO:0005985">
    <property type="term" value="P:sucrose metabolic process"/>
    <property type="evidence" value="ECO:0007669"/>
    <property type="project" value="InterPro"/>
</dbReference>
<gene>
    <name evidence="7" type="ORF">CRG98_050317</name>
</gene>
<keyword evidence="4" id="KW-0808">Transferase</keyword>
<evidence type="ECO:0000313" key="7">
    <source>
        <dbReference type="EMBL" id="PKH55671.1"/>
    </source>
</evidence>
<evidence type="ECO:0000256" key="1">
    <source>
        <dbReference type="ARBA" id="ARBA00005894"/>
    </source>
</evidence>
<evidence type="ECO:0000256" key="2">
    <source>
        <dbReference type="ARBA" id="ARBA00012540"/>
    </source>
</evidence>
<dbReference type="InterPro" id="IPR012820">
    <property type="entry name" value="Sucrose_synthase_pln/cyn"/>
</dbReference>
<keyword evidence="3" id="KW-0328">Glycosyltransferase</keyword>
<dbReference type="Pfam" id="PF00534">
    <property type="entry name" value="Glycos_transf_1"/>
    <property type="match status" value="1"/>
</dbReference>
<dbReference type="GO" id="GO:0016157">
    <property type="term" value="F:sucrose synthase activity"/>
    <property type="evidence" value="ECO:0007669"/>
    <property type="project" value="UniProtKB-EC"/>
</dbReference>
<dbReference type="AlphaFoldDB" id="A0A2I0GJE2"/>
<proteinExistence type="inferred from homology"/>
<feature type="domain" description="Glycosyl transferase family 1" evidence="6">
    <location>
        <begin position="2"/>
        <end position="135"/>
    </location>
</feature>
<comment type="similarity">
    <text evidence="1">Belongs to the glycosyltransferase 1 family. Plant sucrose synthase subfamily.</text>
</comment>
<reference evidence="7 8" key="1">
    <citation type="submission" date="2017-11" db="EMBL/GenBank/DDBJ databases">
        <title>De-novo sequencing of pomegranate (Punica granatum L.) genome.</title>
        <authorList>
            <person name="Akparov Z."/>
            <person name="Amiraslanov A."/>
            <person name="Hajiyeva S."/>
            <person name="Abbasov M."/>
            <person name="Kaur K."/>
            <person name="Hamwieh A."/>
            <person name="Solovyev V."/>
            <person name="Salamov A."/>
            <person name="Braich B."/>
            <person name="Kosarev P."/>
            <person name="Mahmoud A."/>
            <person name="Hajiyev E."/>
            <person name="Babayeva S."/>
            <person name="Izzatullayeva V."/>
            <person name="Mammadov A."/>
            <person name="Mammadov A."/>
            <person name="Sharifova S."/>
            <person name="Ojaghi J."/>
            <person name="Eynullazada K."/>
            <person name="Bayramov B."/>
            <person name="Abdulazimova A."/>
            <person name="Shahmuradov I."/>
        </authorList>
    </citation>
    <scope>NUCLEOTIDE SEQUENCE [LARGE SCALE GENOMIC DNA]</scope>
    <source>
        <strain evidence="8">cv. AG2017</strain>
        <tissue evidence="7">Leaf</tissue>
    </source>
</reference>
<protein>
    <recommendedName>
        <fullName evidence="2">sucrose synthase</fullName>
        <ecNumber evidence="2">2.4.1.13</ecNumber>
    </recommendedName>
</protein>
<dbReference type="STRING" id="22663.A0A2I0GJE2"/>
<dbReference type="PANTHER" id="PTHR45839:SF7">
    <property type="entry name" value="SUCROSE SYNTHASE 1"/>
    <property type="match status" value="1"/>
</dbReference>
<comment type="catalytic activity">
    <reaction evidence="5">
        <text>an NDP-alpha-D-glucose + D-fructose = a ribonucleoside 5'-diphosphate + sucrose + H(+)</text>
        <dbReference type="Rhea" id="RHEA:16241"/>
        <dbReference type="ChEBI" id="CHEBI:15378"/>
        <dbReference type="ChEBI" id="CHEBI:17992"/>
        <dbReference type="ChEBI" id="CHEBI:37721"/>
        <dbReference type="ChEBI" id="CHEBI:57930"/>
        <dbReference type="ChEBI" id="CHEBI:76533"/>
        <dbReference type="EC" id="2.4.1.13"/>
    </reaction>
</comment>
<dbReference type="SUPFAM" id="SSF53756">
    <property type="entry name" value="UDP-Glycosyltransferase/glycogen phosphorylase"/>
    <property type="match status" value="1"/>
</dbReference>
<organism evidence="7 8">
    <name type="scientific">Punica granatum</name>
    <name type="common">Pomegranate</name>
    <dbReference type="NCBI Taxonomy" id="22663"/>
    <lineage>
        <taxon>Eukaryota</taxon>
        <taxon>Viridiplantae</taxon>
        <taxon>Streptophyta</taxon>
        <taxon>Embryophyta</taxon>
        <taxon>Tracheophyta</taxon>
        <taxon>Spermatophyta</taxon>
        <taxon>Magnoliopsida</taxon>
        <taxon>eudicotyledons</taxon>
        <taxon>Gunneridae</taxon>
        <taxon>Pentapetalae</taxon>
        <taxon>rosids</taxon>
        <taxon>malvids</taxon>
        <taxon>Myrtales</taxon>
        <taxon>Lythraceae</taxon>
        <taxon>Punica</taxon>
    </lineage>
</organism>
<dbReference type="InterPro" id="IPR001296">
    <property type="entry name" value="Glyco_trans_1"/>
</dbReference>
<dbReference type="EC" id="2.4.1.13" evidence="2"/>
<evidence type="ECO:0000256" key="3">
    <source>
        <dbReference type="ARBA" id="ARBA00022676"/>
    </source>
</evidence>
<comment type="caution">
    <text evidence="7">The sequence shown here is derived from an EMBL/GenBank/DDBJ whole genome shotgun (WGS) entry which is preliminary data.</text>
</comment>
<evidence type="ECO:0000313" key="8">
    <source>
        <dbReference type="Proteomes" id="UP000233551"/>
    </source>
</evidence>
<keyword evidence="8" id="KW-1185">Reference proteome</keyword>